<organism evidence="1 2">
    <name type="scientific">Smallanthus sonchifolius</name>
    <dbReference type="NCBI Taxonomy" id="185202"/>
    <lineage>
        <taxon>Eukaryota</taxon>
        <taxon>Viridiplantae</taxon>
        <taxon>Streptophyta</taxon>
        <taxon>Embryophyta</taxon>
        <taxon>Tracheophyta</taxon>
        <taxon>Spermatophyta</taxon>
        <taxon>Magnoliopsida</taxon>
        <taxon>eudicotyledons</taxon>
        <taxon>Gunneridae</taxon>
        <taxon>Pentapetalae</taxon>
        <taxon>asterids</taxon>
        <taxon>campanulids</taxon>
        <taxon>Asterales</taxon>
        <taxon>Asteraceae</taxon>
        <taxon>Asteroideae</taxon>
        <taxon>Heliantheae alliance</taxon>
        <taxon>Millerieae</taxon>
        <taxon>Smallanthus</taxon>
    </lineage>
</organism>
<proteinExistence type="predicted"/>
<dbReference type="EMBL" id="CM042031">
    <property type="protein sequence ID" value="KAI3785068.1"/>
    <property type="molecule type" value="Genomic_DNA"/>
</dbReference>
<reference evidence="2" key="1">
    <citation type="journal article" date="2022" name="Mol. Ecol. Resour.">
        <title>The genomes of chicory, endive, great burdock and yacon provide insights into Asteraceae palaeo-polyploidization history and plant inulin production.</title>
        <authorList>
            <person name="Fan W."/>
            <person name="Wang S."/>
            <person name="Wang H."/>
            <person name="Wang A."/>
            <person name="Jiang F."/>
            <person name="Liu H."/>
            <person name="Zhao H."/>
            <person name="Xu D."/>
            <person name="Zhang Y."/>
        </authorList>
    </citation>
    <scope>NUCLEOTIDE SEQUENCE [LARGE SCALE GENOMIC DNA]</scope>
    <source>
        <strain evidence="2">cv. Yunnan</strain>
    </source>
</reference>
<reference evidence="1 2" key="2">
    <citation type="journal article" date="2022" name="Mol. Ecol. Resour.">
        <title>The genomes of chicory, endive, great burdock and yacon provide insights into Asteraceae paleo-polyploidization history and plant inulin production.</title>
        <authorList>
            <person name="Fan W."/>
            <person name="Wang S."/>
            <person name="Wang H."/>
            <person name="Wang A."/>
            <person name="Jiang F."/>
            <person name="Liu H."/>
            <person name="Zhao H."/>
            <person name="Xu D."/>
            <person name="Zhang Y."/>
        </authorList>
    </citation>
    <scope>NUCLEOTIDE SEQUENCE [LARGE SCALE GENOMIC DNA]</scope>
    <source>
        <strain evidence="2">cv. Yunnan</strain>
        <tissue evidence="1">Leaves</tissue>
    </source>
</reference>
<gene>
    <name evidence="1" type="ORF">L1987_44180</name>
</gene>
<sequence>MSNHKPSVFPETADVNSIMVSALCHVISGGNHVGPCSSVIRESLPEQEVCRYCGMRTPDCLGCEFFPEGGRGERRKRKEYRGVSLRPSGKWAAEIMVPGKERKWLGTFETVEEAARAYDIANIRYRGRSAKTNFPVEEYPDIQPEETGHSAINKEAFKKRR</sequence>
<protein>
    <submittedName>
        <fullName evidence="1">Uncharacterized protein</fullName>
    </submittedName>
</protein>
<evidence type="ECO:0000313" key="1">
    <source>
        <dbReference type="EMBL" id="KAI3785068.1"/>
    </source>
</evidence>
<evidence type="ECO:0000313" key="2">
    <source>
        <dbReference type="Proteomes" id="UP001056120"/>
    </source>
</evidence>
<accession>A0ACB9GPG7</accession>
<dbReference type="Proteomes" id="UP001056120">
    <property type="component" value="Linkage Group LG14"/>
</dbReference>
<keyword evidence="2" id="KW-1185">Reference proteome</keyword>
<name>A0ACB9GPG7_9ASTR</name>
<comment type="caution">
    <text evidence="1">The sequence shown here is derived from an EMBL/GenBank/DDBJ whole genome shotgun (WGS) entry which is preliminary data.</text>
</comment>